<evidence type="ECO:0000313" key="3">
    <source>
        <dbReference type="Proteomes" id="UP000326396"/>
    </source>
</evidence>
<dbReference type="PANTHER" id="PTHR46033:SF8">
    <property type="entry name" value="PROTEIN MAINTENANCE OF MERISTEMS-LIKE"/>
    <property type="match status" value="1"/>
</dbReference>
<protein>
    <recommendedName>
        <fullName evidence="1">Aminotransferase-like plant mobile domain-containing protein</fullName>
    </recommendedName>
</protein>
<keyword evidence="3" id="KW-1185">Reference proteome</keyword>
<feature type="domain" description="Aminotransferase-like plant mobile" evidence="1">
    <location>
        <begin position="62"/>
        <end position="123"/>
    </location>
</feature>
<name>A0A5N6P4V4_9ASTR</name>
<gene>
    <name evidence="2" type="ORF">E3N88_11726</name>
</gene>
<accession>A0A5N6P4V4</accession>
<dbReference type="InterPro" id="IPR019557">
    <property type="entry name" value="AminoTfrase-like_pln_mobile"/>
</dbReference>
<dbReference type="GO" id="GO:0010073">
    <property type="term" value="P:meristem maintenance"/>
    <property type="evidence" value="ECO:0007669"/>
    <property type="project" value="InterPro"/>
</dbReference>
<dbReference type="AlphaFoldDB" id="A0A5N6P4V4"/>
<comment type="caution">
    <text evidence="2">The sequence shown here is derived from an EMBL/GenBank/DDBJ whole genome shotgun (WGS) entry which is preliminary data.</text>
</comment>
<evidence type="ECO:0000313" key="2">
    <source>
        <dbReference type="EMBL" id="KAD5960254.1"/>
    </source>
</evidence>
<dbReference type="Pfam" id="PF10536">
    <property type="entry name" value="PMD"/>
    <property type="match status" value="1"/>
</dbReference>
<proteinExistence type="predicted"/>
<dbReference type="OrthoDB" id="1871193at2759"/>
<sequence>MRSGVIECEYRRLGSAHISALVERWRPETHTFHMSSGEQYCCSYGHEKESRMGRSFNISCHRISVSTYRSELNSLSEFQFVWKPYDDILHQLPDMCRNGQDCWRSQTFLICWHIVEPHLPSKMDGMSQVYKRSNEDPVRDLAGRYMEYANARHHMSYQPTYKSQSVFSQVPPMTLRVRRRGHGAKQTRPIKWDTLYFYQESCQRPTRNLNSQQINIDLNLEFEELAEGEELVEESEDDEIGSQDVGALLLLCP</sequence>
<dbReference type="InterPro" id="IPR044824">
    <property type="entry name" value="MAIN-like"/>
</dbReference>
<reference evidence="2 3" key="1">
    <citation type="submission" date="2019-05" db="EMBL/GenBank/DDBJ databases">
        <title>Mikania micrantha, genome provides insights into the molecular mechanism of rapid growth.</title>
        <authorList>
            <person name="Liu B."/>
        </authorList>
    </citation>
    <scope>NUCLEOTIDE SEQUENCE [LARGE SCALE GENOMIC DNA]</scope>
    <source>
        <strain evidence="2">NLD-2019</strain>
        <tissue evidence="2">Leaf</tissue>
    </source>
</reference>
<evidence type="ECO:0000259" key="1">
    <source>
        <dbReference type="Pfam" id="PF10536"/>
    </source>
</evidence>
<organism evidence="2 3">
    <name type="scientific">Mikania micrantha</name>
    <name type="common">bitter vine</name>
    <dbReference type="NCBI Taxonomy" id="192012"/>
    <lineage>
        <taxon>Eukaryota</taxon>
        <taxon>Viridiplantae</taxon>
        <taxon>Streptophyta</taxon>
        <taxon>Embryophyta</taxon>
        <taxon>Tracheophyta</taxon>
        <taxon>Spermatophyta</taxon>
        <taxon>Magnoliopsida</taxon>
        <taxon>eudicotyledons</taxon>
        <taxon>Gunneridae</taxon>
        <taxon>Pentapetalae</taxon>
        <taxon>asterids</taxon>
        <taxon>campanulids</taxon>
        <taxon>Asterales</taxon>
        <taxon>Asteraceae</taxon>
        <taxon>Asteroideae</taxon>
        <taxon>Heliantheae alliance</taxon>
        <taxon>Eupatorieae</taxon>
        <taxon>Mikania</taxon>
    </lineage>
</organism>
<dbReference type="PANTHER" id="PTHR46033">
    <property type="entry name" value="PROTEIN MAIN-LIKE 2"/>
    <property type="match status" value="1"/>
</dbReference>
<dbReference type="EMBL" id="SZYD01000006">
    <property type="protein sequence ID" value="KAD5960254.1"/>
    <property type="molecule type" value="Genomic_DNA"/>
</dbReference>
<dbReference type="Proteomes" id="UP000326396">
    <property type="component" value="Linkage Group LG14"/>
</dbReference>